<dbReference type="OrthoDB" id="9872568at2759"/>
<dbReference type="GeneID" id="106165441"/>
<evidence type="ECO:0000313" key="4">
    <source>
        <dbReference type="RefSeq" id="XP_013399101.1"/>
    </source>
</evidence>
<reference evidence="4 5" key="1">
    <citation type="submission" date="2025-04" db="UniProtKB">
        <authorList>
            <consortium name="RefSeq"/>
        </authorList>
    </citation>
    <scope>IDENTIFICATION</scope>
    <source>
        <tissue evidence="4 5">Gonads</tissue>
    </source>
</reference>
<protein>
    <submittedName>
        <fullName evidence="4 5">Uncharacterized protein LOC106165441</fullName>
    </submittedName>
</protein>
<dbReference type="InterPro" id="IPR053292">
    <property type="entry name" value="UBAP1-MVB12_assoc_domain"/>
</dbReference>
<feature type="domain" description="UMA" evidence="2">
    <location>
        <begin position="131"/>
        <end position="179"/>
    </location>
</feature>
<dbReference type="PANTHER" id="PTHR36291:SF1">
    <property type="entry name" value="UBAP1-MVB12-ASSOCIATED (UMA)-DOMAIN CONTAINING PROTEIN 1"/>
    <property type="match status" value="1"/>
</dbReference>
<dbReference type="AlphaFoldDB" id="A0A1S3ILZ7"/>
<dbReference type="RefSeq" id="XP_013399103.1">
    <property type="nucleotide sequence ID" value="XM_013543649.1"/>
</dbReference>
<proteinExistence type="predicted"/>
<evidence type="ECO:0000259" key="2">
    <source>
        <dbReference type="PROSITE" id="PS51497"/>
    </source>
</evidence>
<keyword evidence="3" id="KW-1185">Reference proteome</keyword>
<dbReference type="InterPro" id="IPR023340">
    <property type="entry name" value="UMA"/>
</dbReference>
<dbReference type="Proteomes" id="UP000085678">
    <property type="component" value="Unplaced"/>
</dbReference>
<evidence type="ECO:0000313" key="3">
    <source>
        <dbReference type="Proteomes" id="UP000085678"/>
    </source>
</evidence>
<sequence length="187" mass="20795">MFANLFGKGKKNKSPSSNSQFHVARVEDKEEDGFLLVGETTAERSTVHAGQLSQQNLPPSYSHYAYGVSQQSQVNPPNYSCVQAQMQQAADSVPSPHYSQYNNQPMRTSVTDFSNSAEFSEVVTPSTASVLSGVPFQLAYGLEVALNTDNQTQSQFSRIQSQPDWSKYDYDFSLERGVVREAWQSCE</sequence>
<dbReference type="RefSeq" id="XP_013399101.1">
    <property type="nucleotide sequence ID" value="XM_013543647.1"/>
</dbReference>
<dbReference type="PROSITE" id="PS51497">
    <property type="entry name" value="UMA"/>
    <property type="match status" value="1"/>
</dbReference>
<gene>
    <name evidence="4 5" type="primary">LOC106165441</name>
</gene>
<dbReference type="KEGG" id="lak:106165441"/>
<feature type="region of interest" description="Disordered" evidence="1">
    <location>
        <begin position="1"/>
        <end position="55"/>
    </location>
</feature>
<organism evidence="3 5">
    <name type="scientific">Lingula anatina</name>
    <name type="common">Brachiopod</name>
    <name type="synonym">Lingula unguis</name>
    <dbReference type="NCBI Taxonomy" id="7574"/>
    <lineage>
        <taxon>Eukaryota</taxon>
        <taxon>Metazoa</taxon>
        <taxon>Spiralia</taxon>
        <taxon>Lophotrochozoa</taxon>
        <taxon>Brachiopoda</taxon>
        <taxon>Linguliformea</taxon>
        <taxon>Lingulata</taxon>
        <taxon>Lingulida</taxon>
        <taxon>Linguloidea</taxon>
        <taxon>Lingulidae</taxon>
        <taxon>Lingula</taxon>
    </lineage>
</organism>
<evidence type="ECO:0000256" key="1">
    <source>
        <dbReference type="SAM" id="MobiDB-lite"/>
    </source>
</evidence>
<accession>A0A1S3ILZ7</accession>
<evidence type="ECO:0000313" key="5">
    <source>
        <dbReference type="RefSeq" id="XP_013399103.1"/>
    </source>
</evidence>
<name>A0A1S3ILZ7_LINAN</name>
<dbReference type="PANTHER" id="PTHR36291">
    <property type="entry name" value="UBAP1-MVB12-ASSOCIATED (UMA)-DOMAIN CONTAINING PROTEIN 1"/>
    <property type="match status" value="1"/>
</dbReference>